<dbReference type="RefSeq" id="WP_124790133.1">
    <property type="nucleotide sequence ID" value="NZ_RQYN01000026.1"/>
</dbReference>
<accession>A0A3P1Z0B8</accession>
<gene>
    <name evidence="1" type="ORF">EII41_07875</name>
</gene>
<name>A0A3P1Z0B8_TANFO</name>
<reference evidence="1 2" key="1">
    <citation type="submission" date="2018-11" db="EMBL/GenBank/DDBJ databases">
        <title>Genomes From Bacteria Associated with the Canine Oral Cavity: a Test Case for Automated Genome-Based Taxonomic Assignment.</title>
        <authorList>
            <person name="Coil D.A."/>
            <person name="Jospin G."/>
            <person name="Darling A.E."/>
            <person name="Wallis C."/>
            <person name="Davis I.J."/>
            <person name="Harris S."/>
            <person name="Eisen J.A."/>
            <person name="Holcombe L.J."/>
            <person name="O'Flynn C."/>
        </authorList>
    </citation>
    <scope>NUCLEOTIDE SEQUENCE [LARGE SCALE GENOMIC DNA]</scope>
    <source>
        <strain evidence="1 2">OH1426_COT-023</strain>
    </source>
</reference>
<sequence>MKIFWKLKQSFTHAFNLNTLVKTHLAVQQYRQYALQGDETGVDANSAVIVSLTTYNKRIFDVYLTIESLLRQTVKPARLLLWLSEEEFMTADLPLVLKKQQQRGLEIRFCKDIRSFKKLVPALNEAPDQTIITVDDDYIYPFDFIERLVNTSRKNLHCVCYYTGSRIGFTPQGNLKPYVQWEHTDQEYNASLLNFATGAGGVLYPPHCFYRDILNEKRFMLYTPSADDVWFKAMTLLNGTKYVKVPLECAFSEKFISLNNAQDIALYHRNVGQGQNDLQIKAVFDRYHLVKRLQNMDVNELSKDEELNIVNRGGCLYERIYHHYQSDNYRYRKAQTKILGHPNAEYNAIYSAI</sequence>
<dbReference type="SUPFAM" id="SSF53448">
    <property type="entry name" value="Nucleotide-diphospho-sugar transferases"/>
    <property type="match status" value="1"/>
</dbReference>
<dbReference type="InterPro" id="IPR029044">
    <property type="entry name" value="Nucleotide-diphossugar_trans"/>
</dbReference>
<evidence type="ECO:0008006" key="3">
    <source>
        <dbReference type="Google" id="ProtNLM"/>
    </source>
</evidence>
<protein>
    <recommendedName>
        <fullName evidence="3">Glycosyltransferase family 2 protein</fullName>
    </recommendedName>
</protein>
<evidence type="ECO:0000313" key="2">
    <source>
        <dbReference type="Proteomes" id="UP000279860"/>
    </source>
</evidence>
<comment type="caution">
    <text evidence="1">The sequence shown here is derived from an EMBL/GenBank/DDBJ whole genome shotgun (WGS) entry which is preliminary data.</text>
</comment>
<proteinExistence type="predicted"/>
<dbReference type="EMBL" id="RQYN01000026">
    <property type="protein sequence ID" value="RRD74563.1"/>
    <property type="molecule type" value="Genomic_DNA"/>
</dbReference>
<organism evidence="1 2">
    <name type="scientific">Tannerella forsythia</name>
    <name type="common">Bacteroides forsythus</name>
    <dbReference type="NCBI Taxonomy" id="28112"/>
    <lineage>
        <taxon>Bacteria</taxon>
        <taxon>Pseudomonadati</taxon>
        <taxon>Bacteroidota</taxon>
        <taxon>Bacteroidia</taxon>
        <taxon>Bacteroidales</taxon>
        <taxon>Tannerellaceae</taxon>
        <taxon>Tannerella</taxon>
    </lineage>
</organism>
<evidence type="ECO:0000313" key="1">
    <source>
        <dbReference type="EMBL" id="RRD74563.1"/>
    </source>
</evidence>
<dbReference type="AlphaFoldDB" id="A0A3P1Z0B8"/>
<dbReference type="Proteomes" id="UP000279860">
    <property type="component" value="Unassembled WGS sequence"/>
</dbReference>